<accession>A0AAV2FXH2</accession>
<protein>
    <recommendedName>
        <fullName evidence="2">Retrotransposon Copia-like N-terminal domain-containing protein</fullName>
    </recommendedName>
</protein>
<sequence length="411" mass="45389">MSTTPQPTNHGKEAASGSPVSGATGSSLRGFQFGTYTDQQQQEHQQQNTTRSEVITFGNPFYLNPNEALNQSIGSEVFDGTNYIMWSRSVIMGLKMKHKVGFIDGSIPMPPVTDDTFLLWDGCNTVVLSWILNSLHKDLRRSVMNHVSAKVLWDELKRRYGKPNAIRITNLEDDIHKCKQGSRSINQYHNEIKGIWEELAQFSPIVPCNCAPGNINPCDAVVAYIERQETDYLIRFLRGLHPDYEIVKSQLLSRKPLPTVSEAVDDLLQYEQKLRAESHGGRRTQSVALAVEAEEDEKPRGQGKKFCIYCKRTNHNVEQCWRAKKKREMQNGGGTGGSQGNGSSFVGSVSQGGSNDSTTEVSYSSSTDTPGGSPVSSSKTVVGFTPEEMNKLRIMMQSGTGSFPSPPTSPS</sequence>
<dbReference type="AlphaFoldDB" id="A0AAV2FXH2"/>
<dbReference type="PANTHER" id="PTHR37610:SF55">
    <property type="entry name" value="RETROTRANSPOSON COPIA-LIKE N-TERMINAL DOMAIN-CONTAINING PROTEIN"/>
    <property type="match status" value="1"/>
</dbReference>
<dbReference type="PANTHER" id="PTHR37610">
    <property type="entry name" value="CCHC-TYPE DOMAIN-CONTAINING PROTEIN"/>
    <property type="match status" value="1"/>
</dbReference>
<dbReference type="EMBL" id="OZ034820">
    <property type="protein sequence ID" value="CAL1403056.1"/>
    <property type="molecule type" value="Genomic_DNA"/>
</dbReference>
<evidence type="ECO:0000256" key="1">
    <source>
        <dbReference type="SAM" id="MobiDB-lite"/>
    </source>
</evidence>
<keyword evidence="4" id="KW-1185">Reference proteome</keyword>
<proteinExistence type="predicted"/>
<name>A0AAV2FXH2_9ROSI</name>
<feature type="region of interest" description="Disordered" evidence="1">
    <location>
        <begin position="328"/>
        <end position="411"/>
    </location>
</feature>
<feature type="compositionally biased region" description="Low complexity" evidence="1">
    <location>
        <begin position="341"/>
        <end position="355"/>
    </location>
</feature>
<evidence type="ECO:0000313" key="3">
    <source>
        <dbReference type="EMBL" id="CAL1403056.1"/>
    </source>
</evidence>
<reference evidence="3 4" key="1">
    <citation type="submission" date="2024-04" db="EMBL/GenBank/DDBJ databases">
        <authorList>
            <person name="Fracassetti M."/>
        </authorList>
    </citation>
    <scope>NUCLEOTIDE SEQUENCE [LARGE SCALE GENOMIC DNA]</scope>
</reference>
<feature type="compositionally biased region" description="Gly residues" evidence="1">
    <location>
        <begin position="331"/>
        <end position="340"/>
    </location>
</feature>
<evidence type="ECO:0000313" key="4">
    <source>
        <dbReference type="Proteomes" id="UP001497516"/>
    </source>
</evidence>
<gene>
    <name evidence="3" type="ORF">LTRI10_LOCUS43017</name>
</gene>
<organism evidence="3 4">
    <name type="scientific">Linum trigynum</name>
    <dbReference type="NCBI Taxonomy" id="586398"/>
    <lineage>
        <taxon>Eukaryota</taxon>
        <taxon>Viridiplantae</taxon>
        <taxon>Streptophyta</taxon>
        <taxon>Embryophyta</taxon>
        <taxon>Tracheophyta</taxon>
        <taxon>Spermatophyta</taxon>
        <taxon>Magnoliopsida</taxon>
        <taxon>eudicotyledons</taxon>
        <taxon>Gunneridae</taxon>
        <taxon>Pentapetalae</taxon>
        <taxon>rosids</taxon>
        <taxon>fabids</taxon>
        <taxon>Malpighiales</taxon>
        <taxon>Linaceae</taxon>
        <taxon>Linum</taxon>
    </lineage>
</organism>
<dbReference type="InterPro" id="IPR029472">
    <property type="entry name" value="Copia-like_N"/>
</dbReference>
<dbReference type="Pfam" id="PF14244">
    <property type="entry name" value="Retrotran_gag_3"/>
    <property type="match status" value="1"/>
</dbReference>
<evidence type="ECO:0000259" key="2">
    <source>
        <dbReference type="Pfam" id="PF14244"/>
    </source>
</evidence>
<dbReference type="Proteomes" id="UP001497516">
    <property type="component" value="Chromosome 7"/>
</dbReference>
<feature type="compositionally biased region" description="Polar residues" evidence="1">
    <location>
        <begin position="356"/>
        <end position="380"/>
    </location>
</feature>
<feature type="domain" description="Retrotransposon Copia-like N-terminal" evidence="2">
    <location>
        <begin position="75"/>
        <end position="111"/>
    </location>
</feature>
<feature type="region of interest" description="Disordered" evidence="1">
    <location>
        <begin position="1"/>
        <end position="24"/>
    </location>
</feature>